<comment type="caution">
    <text evidence="2">The sequence shown here is derived from an EMBL/GenBank/DDBJ whole genome shotgun (WGS) entry which is preliminary data.</text>
</comment>
<dbReference type="Pfam" id="PF03401">
    <property type="entry name" value="TctC"/>
    <property type="match status" value="1"/>
</dbReference>
<dbReference type="InterPro" id="IPR042100">
    <property type="entry name" value="Bug_dom1"/>
</dbReference>
<proteinExistence type="inferred from homology"/>
<dbReference type="InterPro" id="IPR006311">
    <property type="entry name" value="TAT_signal"/>
</dbReference>
<dbReference type="Gene3D" id="3.40.190.150">
    <property type="entry name" value="Bordetella uptake gene, domain 1"/>
    <property type="match status" value="1"/>
</dbReference>
<comment type="similarity">
    <text evidence="1">Belongs to the UPF0065 (bug) family.</text>
</comment>
<dbReference type="PANTHER" id="PTHR42928:SF5">
    <property type="entry name" value="BLR1237 PROTEIN"/>
    <property type="match status" value="1"/>
</dbReference>
<sequence length="363" mass="38560">METPFRTEGPRAGKHGIALNEAMQGEDLQAGDMHRVQRRRVLSLLGAGLALPAASLPGFAHAQPDAAWPTRPVKLIVPFAPGGPTDIIARLMAEKMQAAWQQPVVVEYKPGGGTITGINIVAKSPPDGYTLGMAVSALMINPSLQPAIPYDTKKDIDAVSQVALTHFGLFAHPSLEINSIPELIAYAKKHPGKLSYATAGVGTGPHLAGEMLNDMAGIDLVHVPYKGSSPAQQDVVGGRVQLLFDVMFSALPFVDERKLKLIALASPTRAAIRPDVPLIGETVKGFSAMSTIGIVEPAGVPAALRQRISADIAALVKAPELSARMMQLGMEPVGSTAEQYTTLIHSEIEKWRKVVANAHIKPE</sequence>
<dbReference type="RefSeq" id="WP_257022603.1">
    <property type="nucleotide sequence ID" value="NZ_JACBYR010000002.1"/>
</dbReference>
<dbReference type="CDD" id="cd13578">
    <property type="entry name" value="PBP2_Bug27"/>
    <property type="match status" value="1"/>
</dbReference>
<dbReference type="InterPro" id="IPR005064">
    <property type="entry name" value="BUG"/>
</dbReference>
<reference evidence="2 3" key="1">
    <citation type="submission" date="2020-07" db="EMBL/GenBank/DDBJ databases">
        <title>Genomic Encyclopedia of Type Strains, Phase IV (KMG-V): Genome sequencing to study the core and pangenomes of soil and plant-associated prokaryotes.</title>
        <authorList>
            <person name="Whitman W."/>
        </authorList>
    </citation>
    <scope>NUCLEOTIDE SEQUENCE [LARGE SCALE GENOMIC DNA]</scope>
    <source>
        <strain evidence="2 3">SAS40</strain>
    </source>
</reference>
<dbReference type="Proteomes" id="UP000542125">
    <property type="component" value="Unassembled WGS sequence"/>
</dbReference>
<accession>A0A7Y9LMU3</accession>
<keyword evidence="3" id="KW-1185">Reference proteome</keyword>
<dbReference type="Gene3D" id="3.40.190.10">
    <property type="entry name" value="Periplasmic binding protein-like II"/>
    <property type="match status" value="1"/>
</dbReference>
<name>A0A7Y9LMU3_9BURK</name>
<protein>
    <submittedName>
        <fullName evidence="2">Tripartite-type tricarboxylate transporter receptor subunit TctC</fullName>
    </submittedName>
</protein>
<dbReference type="PANTHER" id="PTHR42928">
    <property type="entry name" value="TRICARBOXYLATE-BINDING PROTEIN"/>
    <property type="match status" value="1"/>
</dbReference>
<dbReference type="PROSITE" id="PS51318">
    <property type="entry name" value="TAT"/>
    <property type="match status" value="1"/>
</dbReference>
<evidence type="ECO:0000256" key="1">
    <source>
        <dbReference type="ARBA" id="ARBA00006987"/>
    </source>
</evidence>
<gene>
    <name evidence="2" type="ORF">FHW18_004596</name>
</gene>
<evidence type="ECO:0000313" key="3">
    <source>
        <dbReference type="Proteomes" id="UP000542125"/>
    </source>
</evidence>
<keyword evidence="2" id="KW-0675">Receptor</keyword>
<evidence type="ECO:0000313" key="2">
    <source>
        <dbReference type="EMBL" id="NYE85289.1"/>
    </source>
</evidence>
<dbReference type="SUPFAM" id="SSF53850">
    <property type="entry name" value="Periplasmic binding protein-like II"/>
    <property type="match status" value="1"/>
</dbReference>
<dbReference type="EMBL" id="JACBYR010000002">
    <property type="protein sequence ID" value="NYE85289.1"/>
    <property type="molecule type" value="Genomic_DNA"/>
</dbReference>
<organism evidence="2 3">
    <name type="scientific">Pigmentiphaga litoralis</name>
    <dbReference type="NCBI Taxonomy" id="516702"/>
    <lineage>
        <taxon>Bacteria</taxon>
        <taxon>Pseudomonadati</taxon>
        <taxon>Pseudomonadota</taxon>
        <taxon>Betaproteobacteria</taxon>
        <taxon>Burkholderiales</taxon>
        <taxon>Alcaligenaceae</taxon>
        <taxon>Pigmentiphaga</taxon>
    </lineage>
</organism>
<dbReference type="PIRSF" id="PIRSF017082">
    <property type="entry name" value="YflP"/>
    <property type="match status" value="1"/>
</dbReference>
<dbReference type="AlphaFoldDB" id="A0A7Y9LMU3"/>